<keyword evidence="3" id="KW-1185">Reference proteome</keyword>
<feature type="non-terminal residue" evidence="2">
    <location>
        <position position="1"/>
    </location>
</feature>
<name>A0A081S3Q5_9ARCH</name>
<evidence type="ECO:0000313" key="2">
    <source>
        <dbReference type="EMBL" id="KER05558.1"/>
    </source>
</evidence>
<comment type="caution">
    <text evidence="2">The sequence shown here is derived from an EMBL/GenBank/DDBJ whole genome shotgun (WGS) entry which is preliminary data.</text>
</comment>
<reference evidence="2 3" key="1">
    <citation type="submission" date="2014-06" db="EMBL/GenBank/DDBJ databases">
        <authorList>
            <person name="Ngugi D.K."/>
            <person name="Blom J."/>
            <person name="Alam I."/>
            <person name="Rashid M."/>
            <person name="Ba Alawi W."/>
            <person name="Zhang G."/>
            <person name="Hikmawan T."/>
            <person name="Guan Y."/>
            <person name="Antunes A."/>
            <person name="Siam R."/>
            <person name="Eldorry H."/>
            <person name="Bajic V."/>
            <person name="Stingl U."/>
        </authorList>
    </citation>
    <scope>NUCLEOTIDE SEQUENCE [LARGE SCALE GENOMIC DNA]</scope>
    <source>
        <strain evidence="2">SCGC AAA799-E16</strain>
    </source>
</reference>
<organism evidence="2 3">
    <name type="scientific">Marine Group I thaumarchaeote SCGC AAA799-E16</name>
    <dbReference type="NCBI Taxonomy" id="1502292"/>
    <lineage>
        <taxon>Archaea</taxon>
        <taxon>Nitrososphaerota</taxon>
        <taxon>Marine Group I</taxon>
    </lineage>
</organism>
<evidence type="ECO:0000256" key="1">
    <source>
        <dbReference type="SAM" id="MobiDB-lite"/>
    </source>
</evidence>
<proteinExistence type="predicted"/>
<feature type="region of interest" description="Disordered" evidence="1">
    <location>
        <begin position="1"/>
        <end position="27"/>
    </location>
</feature>
<sequence>AAVGKMINEMKSFTGSKQDSLNSENPT</sequence>
<evidence type="ECO:0000313" key="3">
    <source>
        <dbReference type="Proteomes" id="UP000028027"/>
    </source>
</evidence>
<protein>
    <submittedName>
        <fullName evidence="2">Uncharacterized protein</fullName>
    </submittedName>
</protein>
<accession>A0A081S3Q5</accession>
<dbReference type="AlphaFoldDB" id="A0A081S3Q5"/>
<gene>
    <name evidence="2" type="ORF">AAA799E16_01797</name>
</gene>
<feature type="compositionally biased region" description="Polar residues" evidence="1">
    <location>
        <begin position="11"/>
        <end position="27"/>
    </location>
</feature>
<dbReference type="Proteomes" id="UP000028027">
    <property type="component" value="Unassembled WGS sequence"/>
</dbReference>
<dbReference type="EMBL" id="JNVL01000046">
    <property type="protein sequence ID" value="KER05558.1"/>
    <property type="molecule type" value="Genomic_DNA"/>
</dbReference>